<evidence type="ECO:0000313" key="2">
    <source>
        <dbReference type="EMBL" id="AIA64602.1"/>
    </source>
</evidence>
<evidence type="ECO:0000256" key="1">
    <source>
        <dbReference type="SAM" id="Phobius"/>
    </source>
</evidence>
<dbReference type="GeneID" id="19686823"/>
<gene>
    <name evidence="2" type="ORF">CR8_072</name>
</gene>
<reference evidence="2 3" key="1">
    <citation type="submission" date="2013-04" db="EMBL/GenBank/DDBJ databases">
        <title>Complete Genome Sequence of Cronobacter sakazakii Bacteriophage CR8.</title>
        <authorList>
            <person name="Kim Y."/>
            <person name="Shin H."/>
            <person name="Ryu S."/>
        </authorList>
    </citation>
    <scope>NUCLEOTIDE SEQUENCE [LARGE SCALE GENOMIC DNA]</scope>
</reference>
<dbReference type="KEGG" id="vg:19686823"/>
<sequence>MIDKIIGLVKAAQDWWWGLLEPVTSPTTLVIYLVAFSAVALFFILRDQYKRCEAMFILEGIELIAAGFIGGCALAAFYGLPFIFLATIAAFFLMGVLTVFQFLVVVSVKGVKR</sequence>
<keyword evidence="1" id="KW-1133">Transmembrane helix</keyword>
<dbReference type="EMBL" id="KC954774">
    <property type="protein sequence ID" value="AIA64602.1"/>
    <property type="molecule type" value="Genomic_DNA"/>
</dbReference>
<name>A0A060ALV8_9CAUD</name>
<protein>
    <submittedName>
        <fullName evidence="2">Uncharacterized protein</fullName>
    </submittedName>
</protein>
<keyword evidence="1" id="KW-0812">Transmembrane</keyword>
<keyword evidence="3" id="KW-1185">Reference proteome</keyword>
<proteinExistence type="predicted"/>
<dbReference type="RefSeq" id="YP_009042309.1">
    <property type="nucleotide sequence ID" value="NC_024354.1"/>
</dbReference>
<feature type="transmembrane region" description="Helical" evidence="1">
    <location>
        <begin position="83"/>
        <end position="108"/>
    </location>
</feature>
<accession>A0A060ALV8</accession>
<feature type="transmembrane region" description="Helical" evidence="1">
    <location>
        <begin position="23"/>
        <end position="44"/>
    </location>
</feature>
<dbReference type="Proteomes" id="UP000026984">
    <property type="component" value="Segment"/>
</dbReference>
<organism evidence="2 3">
    <name type="scientific">Cronobacter phage CR8</name>
    <dbReference type="NCBI Taxonomy" id="1327934"/>
    <lineage>
        <taxon>Viruses</taxon>
        <taxon>Duplodnaviria</taxon>
        <taxon>Heunggongvirae</taxon>
        <taxon>Uroviricota</taxon>
        <taxon>Caudoviricetes</taxon>
        <taxon>Vequintavirinae</taxon>
        <taxon>Certrevirus</taxon>
        <taxon>Certrevirus CR8</taxon>
    </lineage>
</organism>
<feature type="transmembrane region" description="Helical" evidence="1">
    <location>
        <begin position="56"/>
        <end position="77"/>
    </location>
</feature>
<keyword evidence="1" id="KW-0472">Membrane</keyword>
<evidence type="ECO:0000313" key="3">
    <source>
        <dbReference type="Proteomes" id="UP000026984"/>
    </source>
</evidence>